<keyword evidence="7" id="KW-0812">Transmembrane</keyword>
<organism evidence="11 12">
    <name type="scientific">Neptunomonas concharum</name>
    <dbReference type="NCBI Taxonomy" id="1031538"/>
    <lineage>
        <taxon>Bacteria</taxon>
        <taxon>Pseudomonadati</taxon>
        <taxon>Pseudomonadota</taxon>
        <taxon>Gammaproteobacteria</taxon>
        <taxon>Oceanospirillales</taxon>
        <taxon>Oceanospirillaceae</taxon>
        <taxon>Neptunomonas</taxon>
    </lineage>
</organism>
<evidence type="ECO:0000256" key="10">
    <source>
        <dbReference type="ARBA" id="ARBA00030772"/>
    </source>
</evidence>
<evidence type="ECO:0000256" key="8">
    <source>
        <dbReference type="ARBA" id="ARBA00022927"/>
    </source>
</evidence>
<keyword evidence="5" id="KW-1003">Cell membrane</keyword>
<proteinExistence type="inferred from homology"/>
<dbReference type="AlphaFoldDB" id="A0A5P1R7Y9"/>
<dbReference type="InterPro" id="IPR022792">
    <property type="entry name" value="T2SS_protein-GspN"/>
</dbReference>
<evidence type="ECO:0000256" key="6">
    <source>
        <dbReference type="ARBA" id="ARBA00022519"/>
    </source>
</evidence>
<keyword evidence="12" id="KW-1185">Reference proteome</keyword>
<keyword evidence="8" id="KW-0653">Protein transport</keyword>
<accession>A0A5P1R7Y9</accession>
<evidence type="ECO:0000256" key="1">
    <source>
        <dbReference type="ARBA" id="ARBA00004533"/>
    </source>
</evidence>
<dbReference type="KEGG" id="ncu:F0U83_01065"/>
<reference evidence="11 12" key="1">
    <citation type="journal article" date="2019" name="Biochem. Eng. J.">
        <title>Metabolic engineering of the marine bacteria Neptunomonas concharum for the production of acetoin and meso-2,3-butanediol from acetate.</title>
        <authorList>
            <person name="Li W."/>
            <person name="Pu N."/>
            <person name="Liu C.-X."/>
            <person name="Yuan Q.-P."/>
            <person name="Li Z.-J."/>
        </authorList>
    </citation>
    <scope>NUCLEOTIDE SEQUENCE [LARGE SCALE GENOMIC DNA]</scope>
    <source>
        <strain evidence="11 12">JCM17730</strain>
    </source>
</reference>
<evidence type="ECO:0000256" key="9">
    <source>
        <dbReference type="ARBA" id="ARBA00023136"/>
    </source>
</evidence>
<dbReference type="EMBL" id="CP043869">
    <property type="protein sequence ID" value="QEQ95402.1"/>
    <property type="molecule type" value="Genomic_DNA"/>
</dbReference>
<dbReference type="RefSeq" id="WP_138986106.1">
    <property type="nucleotide sequence ID" value="NZ_CP043869.1"/>
</dbReference>
<keyword evidence="9" id="KW-0472">Membrane</keyword>
<evidence type="ECO:0000313" key="11">
    <source>
        <dbReference type="EMBL" id="QEQ95402.1"/>
    </source>
</evidence>
<comment type="subcellular location">
    <subcellularLocation>
        <location evidence="1">Cell inner membrane</location>
    </subcellularLocation>
</comment>
<evidence type="ECO:0000256" key="3">
    <source>
        <dbReference type="ARBA" id="ARBA00021563"/>
    </source>
</evidence>
<comment type="similarity">
    <text evidence="2">Belongs to the GSP N family.</text>
</comment>
<dbReference type="GO" id="GO:0015627">
    <property type="term" value="C:type II protein secretion system complex"/>
    <property type="evidence" value="ECO:0007669"/>
    <property type="project" value="InterPro"/>
</dbReference>
<evidence type="ECO:0000256" key="7">
    <source>
        <dbReference type="ARBA" id="ARBA00022692"/>
    </source>
</evidence>
<dbReference type="GO" id="GO:0005886">
    <property type="term" value="C:plasma membrane"/>
    <property type="evidence" value="ECO:0007669"/>
    <property type="project" value="UniProtKB-SubCell"/>
</dbReference>
<dbReference type="GO" id="GO:0015628">
    <property type="term" value="P:protein secretion by the type II secretion system"/>
    <property type="evidence" value="ECO:0007669"/>
    <property type="project" value="InterPro"/>
</dbReference>
<keyword evidence="6" id="KW-0997">Cell inner membrane</keyword>
<dbReference type="Proteomes" id="UP000324760">
    <property type="component" value="Chromosome"/>
</dbReference>
<evidence type="ECO:0000256" key="4">
    <source>
        <dbReference type="ARBA" id="ARBA00022448"/>
    </source>
</evidence>
<protein>
    <recommendedName>
        <fullName evidence="3">Type II secretion system protein N</fullName>
    </recommendedName>
    <alternativeName>
        <fullName evidence="10">General secretion pathway protein N</fullName>
    </alternativeName>
</protein>
<gene>
    <name evidence="11" type="ORF">F0U83_01065</name>
</gene>
<dbReference type="OrthoDB" id="6118198at2"/>
<evidence type="ECO:0000256" key="2">
    <source>
        <dbReference type="ARBA" id="ARBA00007208"/>
    </source>
</evidence>
<evidence type="ECO:0000256" key="5">
    <source>
        <dbReference type="ARBA" id="ARBA00022475"/>
    </source>
</evidence>
<sequence>MKKLISLSVLVFTIAFISNTPAYFFYQPFSATIPAQLSNIEGTLWKGSARLTIAGTPIGKTQWQFQPVKLIQAQLGWQLSFPEIETIGEFSFYPWDPQTVKTLSVTSSSLGLARINPALNGIHANVNAELSDLNALTCLDSMKGTASISDTRALGLSLGVVDAEISCDKQQYIFSFANTKAPIKLQGDGSFVAAGRYLIKGELATDDPATQSKLIALLGPAQGGRFVFQESGHL</sequence>
<name>A0A5P1R7Y9_9GAMM</name>
<keyword evidence="4" id="KW-0813">Transport</keyword>
<evidence type="ECO:0000313" key="12">
    <source>
        <dbReference type="Proteomes" id="UP000324760"/>
    </source>
</evidence>
<dbReference type="Pfam" id="PF01203">
    <property type="entry name" value="T2SSN"/>
    <property type="match status" value="1"/>
</dbReference>